<protein>
    <submittedName>
        <fullName evidence="1">Uncharacterized protein</fullName>
    </submittedName>
</protein>
<evidence type="ECO:0000313" key="2">
    <source>
        <dbReference type="Proteomes" id="UP000503540"/>
    </source>
</evidence>
<reference evidence="1 2" key="1">
    <citation type="journal article" date="2019" name="ACS Chem. Biol.">
        <title>Identification and Mobilization of a Cryptic Antibiotic Biosynthesis Gene Locus from a Human-Pathogenic Nocardia Isolate.</title>
        <authorList>
            <person name="Herisse M."/>
            <person name="Ishida K."/>
            <person name="Porter J.L."/>
            <person name="Howden B."/>
            <person name="Hertweck C."/>
            <person name="Stinear T.P."/>
            <person name="Pidot S.J."/>
        </authorList>
    </citation>
    <scope>NUCLEOTIDE SEQUENCE [LARGE SCALE GENOMIC DNA]</scope>
    <source>
        <strain evidence="1 2">AUSMDU00012717</strain>
    </source>
</reference>
<name>A0A6G9YGU9_9NOCA</name>
<evidence type="ECO:0000313" key="1">
    <source>
        <dbReference type="EMBL" id="QIS12418.1"/>
    </source>
</evidence>
<proteinExistence type="predicted"/>
<dbReference type="RefSeq" id="WP_167475106.1">
    <property type="nucleotide sequence ID" value="NZ_CP046172.1"/>
</dbReference>
<dbReference type="Proteomes" id="UP000503540">
    <property type="component" value="Chromosome"/>
</dbReference>
<dbReference type="EMBL" id="CP046172">
    <property type="protein sequence ID" value="QIS12418.1"/>
    <property type="molecule type" value="Genomic_DNA"/>
</dbReference>
<accession>A0A6G9YGU9</accession>
<sequence length="49" mass="5389">MRGRSTTAKPAASAVQLLRHDKVFATDPLTLDDFVRYIDSVVMPALLNS</sequence>
<organism evidence="1 2">
    <name type="scientific">Nocardia arthritidis</name>
    <dbReference type="NCBI Taxonomy" id="228602"/>
    <lineage>
        <taxon>Bacteria</taxon>
        <taxon>Bacillati</taxon>
        <taxon>Actinomycetota</taxon>
        <taxon>Actinomycetes</taxon>
        <taxon>Mycobacteriales</taxon>
        <taxon>Nocardiaceae</taxon>
        <taxon>Nocardia</taxon>
    </lineage>
</organism>
<keyword evidence="2" id="KW-1185">Reference proteome</keyword>
<gene>
    <name evidence="1" type="ORF">F5544_22785</name>
</gene>
<dbReference type="KEGG" id="nah:F5544_22785"/>
<dbReference type="AlphaFoldDB" id="A0A6G9YGU9"/>